<dbReference type="EMBL" id="BLIP01000002">
    <property type="protein sequence ID" value="GFE25801.1"/>
    <property type="molecule type" value="Genomic_DNA"/>
</dbReference>
<protein>
    <submittedName>
        <fullName evidence="1">Uncharacterized protein</fullName>
    </submittedName>
</protein>
<organism evidence="1 2">
    <name type="scientific">Streptomyces nigrescens</name>
    <dbReference type="NCBI Taxonomy" id="1920"/>
    <lineage>
        <taxon>Bacteria</taxon>
        <taxon>Bacillati</taxon>
        <taxon>Actinomycetota</taxon>
        <taxon>Actinomycetes</taxon>
        <taxon>Kitasatosporales</taxon>
        <taxon>Streptomycetaceae</taxon>
        <taxon>Streptomyces</taxon>
    </lineage>
</organism>
<sequence>MAGGAKTDELAEFLGPLGPERGEGTVVELRGGRDVRHLDRNVINHAASVPPEREIGAMFSGSGSGSGPVGAYR</sequence>
<evidence type="ECO:0000313" key="1">
    <source>
        <dbReference type="EMBL" id="GFE25801.1"/>
    </source>
</evidence>
<proteinExistence type="predicted"/>
<reference evidence="1 2" key="1">
    <citation type="submission" date="2019-12" db="EMBL/GenBank/DDBJ databases">
        <title>Whole genome shotgun sequence of Streptomyces libani subsp. libani NBRC 13452.</title>
        <authorList>
            <person name="Ichikawa N."/>
            <person name="Kimura A."/>
            <person name="Kitahashi Y."/>
            <person name="Komaki H."/>
            <person name="Tamura T."/>
        </authorList>
    </citation>
    <scope>NUCLEOTIDE SEQUENCE [LARGE SCALE GENOMIC DNA]</scope>
    <source>
        <strain evidence="1 2">NBRC 13452</strain>
    </source>
</reference>
<accession>A0A640TU99</accession>
<dbReference type="Proteomes" id="UP000429552">
    <property type="component" value="Unassembled WGS sequence"/>
</dbReference>
<dbReference type="AlphaFoldDB" id="A0A640TU99"/>
<gene>
    <name evidence="1" type="ORF">Sliba_62540</name>
</gene>
<evidence type="ECO:0000313" key="2">
    <source>
        <dbReference type="Proteomes" id="UP000429552"/>
    </source>
</evidence>
<comment type="caution">
    <text evidence="1">The sequence shown here is derived from an EMBL/GenBank/DDBJ whole genome shotgun (WGS) entry which is preliminary data.</text>
</comment>
<name>A0A640TU99_STRNI</name>